<dbReference type="EMBL" id="AJIL01000266">
    <property type="protein sequence ID" value="KNE90278.1"/>
    <property type="molecule type" value="Genomic_DNA"/>
</dbReference>
<feature type="transmembrane region" description="Helical" evidence="2">
    <location>
        <begin position="188"/>
        <end position="209"/>
    </location>
</feature>
<feature type="region of interest" description="Disordered" evidence="1">
    <location>
        <begin position="1"/>
        <end position="110"/>
    </location>
</feature>
<dbReference type="STRING" id="1165861.A0A0L0UTA4"/>
<evidence type="ECO:0000313" key="4">
    <source>
        <dbReference type="Proteomes" id="UP000054564"/>
    </source>
</evidence>
<evidence type="ECO:0000256" key="1">
    <source>
        <dbReference type="SAM" id="MobiDB-lite"/>
    </source>
</evidence>
<keyword evidence="2" id="KW-0472">Membrane</keyword>
<dbReference type="Proteomes" id="UP000054564">
    <property type="component" value="Unassembled WGS sequence"/>
</dbReference>
<evidence type="ECO:0000256" key="2">
    <source>
        <dbReference type="SAM" id="Phobius"/>
    </source>
</evidence>
<sequence length="405" mass="46047">MYASSSTAASPAPSNQQHHHHHPNNKNEQHAFGADSDDEEKSIDSDEDDELGFQVYKDQASNTRYVNVASTNPTPPPNLGIVGRGISQQRLPPAPYQYPPEEQQPQHHQPVAYKPKKSDLVHMPQLGQEWDKNESKNDKDWDGKDKLIDKAKWNNRKSVLLNKKSHLDNSFKSFWKGDSNLFGWFNRIIAIILILFLLLLATLLVYFLVPRTPTIAYNNEKTFEGNSVEGLSFQVIDPIKFDFNGKINLAMTATTSYVKPKTTGITVILKDLSSAGAPTEIARGVNNTPVIVDTKEYTPFTVDLKFHYSANSIKDPIWSSWHEACRHKWPGTGDRPTIQIGIIVQWSLSGRLGSTFEERTIINNFNCPYNFIIFRHENKKIRHSSKLYHTLIPFFLSLSLSLCWL</sequence>
<gene>
    <name evidence="3" type="ORF">PSTG_16271</name>
</gene>
<keyword evidence="4" id="KW-1185">Reference proteome</keyword>
<dbReference type="OrthoDB" id="5582002at2759"/>
<evidence type="ECO:0000313" key="3">
    <source>
        <dbReference type="EMBL" id="KNE90278.1"/>
    </source>
</evidence>
<feature type="compositionally biased region" description="Low complexity" evidence="1">
    <location>
        <begin position="1"/>
        <end position="16"/>
    </location>
</feature>
<proteinExistence type="predicted"/>
<feature type="compositionally biased region" description="Polar residues" evidence="1">
    <location>
        <begin position="59"/>
        <end position="72"/>
    </location>
</feature>
<comment type="caution">
    <text evidence="3">The sequence shown here is derived from an EMBL/GenBank/DDBJ whole genome shotgun (WGS) entry which is preliminary data.</text>
</comment>
<name>A0A0L0UTA4_9BASI</name>
<accession>A0A0L0UTA4</accession>
<reference evidence="4" key="1">
    <citation type="submission" date="2014-03" db="EMBL/GenBank/DDBJ databases">
        <title>The Genome Sequence of Puccinia striiformis f. sp. tritici PST-78.</title>
        <authorList>
            <consortium name="The Broad Institute Genome Sequencing Platform"/>
            <person name="Cuomo C."/>
            <person name="Hulbert S."/>
            <person name="Chen X."/>
            <person name="Walker B."/>
            <person name="Young S.K."/>
            <person name="Zeng Q."/>
            <person name="Gargeya S."/>
            <person name="Fitzgerald M."/>
            <person name="Haas B."/>
            <person name="Abouelleil A."/>
            <person name="Alvarado L."/>
            <person name="Arachchi H.M."/>
            <person name="Berlin A.M."/>
            <person name="Chapman S.B."/>
            <person name="Goldberg J."/>
            <person name="Griggs A."/>
            <person name="Gujja S."/>
            <person name="Hansen M."/>
            <person name="Howarth C."/>
            <person name="Imamovic A."/>
            <person name="Larimer J."/>
            <person name="McCowan C."/>
            <person name="Montmayeur A."/>
            <person name="Murphy C."/>
            <person name="Neiman D."/>
            <person name="Pearson M."/>
            <person name="Priest M."/>
            <person name="Roberts A."/>
            <person name="Saif S."/>
            <person name="Shea T."/>
            <person name="Sisk P."/>
            <person name="Sykes S."/>
            <person name="Wortman J."/>
            <person name="Nusbaum C."/>
            <person name="Birren B."/>
        </authorList>
    </citation>
    <scope>NUCLEOTIDE SEQUENCE [LARGE SCALE GENOMIC DNA]</scope>
    <source>
        <strain evidence="4">race PST-78</strain>
    </source>
</reference>
<feature type="compositionally biased region" description="Low complexity" evidence="1">
    <location>
        <begin position="99"/>
        <end position="110"/>
    </location>
</feature>
<protein>
    <submittedName>
        <fullName evidence="3">Uncharacterized protein</fullName>
    </submittedName>
</protein>
<feature type="compositionally biased region" description="Acidic residues" evidence="1">
    <location>
        <begin position="35"/>
        <end position="51"/>
    </location>
</feature>
<keyword evidence="2" id="KW-1133">Transmembrane helix</keyword>
<keyword evidence="2" id="KW-0812">Transmembrane</keyword>
<organism evidence="3 4">
    <name type="scientific">Puccinia striiformis f. sp. tritici PST-78</name>
    <dbReference type="NCBI Taxonomy" id="1165861"/>
    <lineage>
        <taxon>Eukaryota</taxon>
        <taxon>Fungi</taxon>
        <taxon>Dikarya</taxon>
        <taxon>Basidiomycota</taxon>
        <taxon>Pucciniomycotina</taxon>
        <taxon>Pucciniomycetes</taxon>
        <taxon>Pucciniales</taxon>
        <taxon>Pucciniaceae</taxon>
        <taxon>Puccinia</taxon>
    </lineage>
</organism>
<dbReference type="AlphaFoldDB" id="A0A0L0UTA4"/>